<accession>A0A1L1PJ10</accession>
<dbReference type="InterPro" id="IPR000326">
    <property type="entry name" value="PAP2/HPO"/>
</dbReference>
<keyword evidence="4" id="KW-1185">Reference proteome</keyword>
<reference evidence="4" key="2">
    <citation type="submission" date="2014-11" db="EMBL/GenBank/DDBJ databases">
        <title>Draft genome sequence of Hydrogenophaga intermedia S1.</title>
        <authorList>
            <person name="Gan H.M."/>
            <person name="Chew T.H."/>
            <person name="Stolz A."/>
        </authorList>
    </citation>
    <scope>NUCLEOTIDE SEQUENCE [LARGE SCALE GENOMIC DNA]</scope>
    <source>
        <strain evidence="4">S1</strain>
    </source>
</reference>
<name>A0A1L1PJ10_HYDIT</name>
<evidence type="ECO:0000259" key="2">
    <source>
        <dbReference type="Pfam" id="PF01569"/>
    </source>
</evidence>
<keyword evidence="1" id="KW-0812">Transmembrane</keyword>
<keyword evidence="1" id="KW-1133">Transmembrane helix</keyword>
<dbReference type="Gene3D" id="1.20.144.10">
    <property type="entry name" value="Phosphatidic acid phosphatase type 2/haloperoxidase"/>
    <property type="match status" value="1"/>
</dbReference>
<dbReference type="Proteomes" id="UP000028878">
    <property type="component" value="Unassembled WGS sequence"/>
</dbReference>
<sequence>MTPSPPPAWTRRVVDCFFGLWLLKAVGTTAFMVLFFHAYFWVLKNPSTEAFELPLMAPDHWVPFTPTAIYAYGWLWVYVSVAPGLVSGFRSLLRYGAWVALMCALCLAIFWLWPTRTPVFDIPWSAYPQLAFLKGIDASSNACPSLHVAAAVHAACWLHWRLQALGAPRWTRWASALQCLAIVWSTMAIRQHVFIDVACGAAVGLLFGWLSIRSERRTTVARAVTANAASPAAR</sequence>
<protein>
    <submittedName>
        <fullName evidence="3">Phosphoesterase, PA-phosphatase related protein</fullName>
    </submittedName>
</protein>
<evidence type="ECO:0000256" key="1">
    <source>
        <dbReference type="SAM" id="Phobius"/>
    </source>
</evidence>
<dbReference type="RefSeq" id="WP_009520331.1">
    <property type="nucleotide sequence ID" value="NZ_CCAE010000016.1"/>
</dbReference>
<proteinExistence type="predicted"/>
<feature type="transmembrane region" description="Helical" evidence="1">
    <location>
        <begin position="193"/>
        <end position="212"/>
    </location>
</feature>
<organism evidence="3 4">
    <name type="scientific">Hydrogenophaga intermedia</name>
    <dbReference type="NCBI Taxonomy" id="65786"/>
    <lineage>
        <taxon>Bacteria</taxon>
        <taxon>Pseudomonadati</taxon>
        <taxon>Pseudomonadota</taxon>
        <taxon>Betaproteobacteria</taxon>
        <taxon>Burkholderiales</taxon>
        <taxon>Comamonadaceae</taxon>
        <taxon>Hydrogenophaga</taxon>
    </lineage>
</organism>
<dbReference type="EMBL" id="CCAE010000016">
    <property type="protein sequence ID" value="CDN87923.1"/>
    <property type="molecule type" value="Genomic_DNA"/>
</dbReference>
<feature type="transmembrane region" description="Helical" evidence="1">
    <location>
        <begin position="61"/>
        <end position="81"/>
    </location>
</feature>
<evidence type="ECO:0000313" key="3">
    <source>
        <dbReference type="EMBL" id="CDN87923.1"/>
    </source>
</evidence>
<keyword evidence="1" id="KW-0472">Membrane</keyword>
<reference evidence="4" key="1">
    <citation type="submission" date="2014-02" db="EMBL/GenBank/DDBJ databases">
        <authorList>
            <person name="Gan H."/>
        </authorList>
    </citation>
    <scope>NUCLEOTIDE SEQUENCE [LARGE SCALE GENOMIC DNA]</scope>
    <source>
        <strain evidence="4">S1</strain>
    </source>
</reference>
<dbReference type="AlphaFoldDB" id="A0A1L1PJ10"/>
<feature type="transmembrane region" description="Helical" evidence="1">
    <location>
        <begin position="93"/>
        <end position="113"/>
    </location>
</feature>
<feature type="transmembrane region" description="Helical" evidence="1">
    <location>
        <begin position="21"/>
        <end position="41"/>
    </location>
</feature>
<dbReference type="Pfam" id="PF01569">
    <property type="entry name" value="PAP2"/>
    <property type="match status" value="1"/>
</dbReference>
<gene>
    <name evidence="3" type="ORF">BN948_02351</name>
</gene>
<feature type="domain" description="Phosphatidic acid phosphatase type 2/haloperoxidase" evidence="2">
    <location>
        <begin position="133"/>
        <end position="215"/>
    </location>
</feature>
<evidence type="ECO:0000313" key="4">
    <source>
        <dbReference type="Proteomes" id="UP000028878"/>
    </source>
</evidence>